<dbReference type="Proteomes" id="UP000590524">
    <property type="component" value="Unassembled WGS sequence"/>
</dbReference>
<keyword evidence="1 2" id="KW-0597">Phosphoprotein</keyword>
<dbReference type="Pfam" id="PF00072">
    <property type="entry name" value="Response_reg"/>
    <property type="match status" value="1"/>
</dbReference>
<evidence type="ECO:0000256" key="1">
    <source>
        <dbReference type="ARBA" id="ARBA00022553"/>
    </source>
</evidence>
<dbReference type="SUPFAM" id="SSF52172">
    <property type="entry name" value="CheY-like"/>
    <property type="match status" value="1"/>
</dbReference>
<protein>
    <submittedName>
        <fullName evidence="4">FixJ family two-component response regulator</fullName>
    </submittedName>
</protein>
<dbReference type="InterPro" id="IPR050595">
    <property type="entry name" value="Bact_response_regulator"/>
</dbReference>
<evidence type="ECO:0000259" key="3">
    <source>
        <dbReference type="PROSITE" id="PS50110"/>
    </source>
</evidence>
<evidence type="ECO:0000313" key="5">
    <source>
        <dbReference type="Proteomes" id="UP000590524"/>
    </source>
</evidence>
<gene>
    <name evidence="4" type="ORF">GGQ90_005445</name>
</gene>
<dbReference type="InterPro" id="IPR001789">
    <property type="entry name" value="Sig_transdc_resp-reg_receiver"/>
</dbReference>
<feature type="modified residue" description="4-aspartylphosphate" evidence="2">
    <location>
        <position position="78"/>
    </location>
</feature>
<dbReference type="PROSITE" id="PS50110">
    <property type="entry name" value="RESPONSE_REGULATORY"/>
    <property type="match status" value="1"/>
</dbReference>
<keyword evidence="5" id="KW-1185">Reference proteome</keyword>
<evidence type="ECO:0000256" key="2">
    <source>
        <dbReference type="PROSITE-ProRule" id="PRU00169"/>
    </source>
</evidence>
<dbReference type="AlphaFoldDB" id="A0A7W6LY50"/>
<reference evidence="4 5" key="1">
    <citation type="submission" date="2020-08" db="EMBL/GenBank/DDBJ databases">
        <title>Genomic Encyclopedia of Type Strains, Phase IV (KMG-IV): sequencing the most valuable type-strain genomes for metagenomic binning, comparative biology and taxonomic classification.</title>
        <authorList>
            <person name="Goeker M."/>
        </authorList>
    </citation>
    <scope>NUCLEOTIDE SEQUENCE [LARGE SCALE GENOMIC DNA]</scope>
    <source>
        <strain evidence="4 5">DSM 19371</strain>
    </source>
</reference>
<feature type="domain" description="Response regulatory" evidence="3">
    <location>
        <begin position="29"/>
        <end position="143"/>
    </location>
</feature>
<dbReference type="PANTHER" id="PTHR44591:SF25">
    <property type="entry name" value="CHEMOTAXIS TWO-COMPONENT RESPONSE REGULATOR"/>
    <property type="match status" value="1"/>
</dbReference>
<comment type="caution">
    <text evidence="4">The sequence shown here is derived from an EMBL/GenBank/DDBJ whole genome shotgun (WGS) entry which is preliminary data.</text>
</comment>
<proteinExistence type="predicted"/>
<sequence length="149" mass="16671">MRAIAVMQQVLMSREMSSFSDTQGDGRYTILVSDDDPGVRRALQLLLRSRGYCVCSYTSGSALLADSRAKRANCLIVDYRMPDIDGFSILRQLRSLGWSGCSIMISGFHDEVLARRAADAGFDHMITKPLRSRLLLEAIGRHRRLSSNE</sequence>
<dbReference type="PANTHER" id="PTHR44591">
    <property type="entry name" value="STRESS RESPONSE REGULATOR PROTEIN 1"/>
    <property type="match status" value="1"/>
</dbReference>
<accession>A0A7W6LY50</accession>
<dbReference type="Gene3D" id="3.40.50.2300">
    <property type="match status" value="1"/>
</dbReference>
<evidence type="ECO:0000313" key="4">
    <source>
        <dbReference type="EMBL" id="MBB4151631.1"/>
    </source>
</evidence>
<organism evidence="4 5">
    <name type="scientific">Sphingobium scionense</name>
    <dbReference type="NCBI Taxonomy" id="1404341"/>
    <lineage>
        <taxon>Bacteria</taxon>
        <taxon>Pseudomonadati</taxon>
        <taxon>Pseudomonadota</taxon>
        <taxon>Alphaproteobacteria</taxon>
        <taxon>Sphingomonadales</taxon>
        <taxon>Sphingomonadaceae</taxon>
        <taxon>Sphingobium</taxon>
    </lineage>
</organism>
<dbReference type="GO" id="GO:0000160">
    <property type="term" value="P:phosphorelay signal transduction system"/>
    <property type="evidence" value="ECO:0007669"/>
    <property type="project" value="InterPro"/>
</dbReference>
<dbReference type="InterPro" id="IPR011006">
    <property type="entry name" value="CheY-like_superfamily"/>
</dbReference>
<name>A0A7W6LY50_9SPHN</name>
<dbReference type="EMBL" id="JACIEU010000042">
    <property type="protein sequence ID" value="MBB4151631.1"/>
    <property type="molecule type" value="Genomic_DNA"/>
</dbReference>
<dbReference type="SMART" id="SM00448">
    <property type="entry name" value="REC"/>
    <property type="match status" value="1"/>
</dbReference>